<accession>A0A6P6NIX1</accession>
<evidence type="ECO:0000259" key="4">
    <source>
        <dbReference type="PROSITE" id="PS50031"/>
    </source>
</evidence>
<dbReference type="GO" id="GO:0016197">
    <property type="term" value="P:endosomal transport"/>
    <property type="evidence" value="ECO:0007669"/>
    <property type="project" value="TreeGrafter"/>
</dbReference>
<feature type="domain" description="EH" evidence="4">
    <location>
        <begin position="20"/>
        <end position="104"/>
    </location>
</feature>
<dbReference type="GO" id="GO:0005886">
    <property type="term" value="C:plasma membrane"/>
    <property type="evidence" value="ECO:0007669"/>
    <property type="project" value="TreeGrafter"/>
</dbReference>
<dbReference type="GO" id="GO:0005737">
    <property type="term" value="C:cytoplasm"/>
    <property type="evidence" value="ECO:0007669"/>
    <property type="project" value="TreeGrafter"/>
</dbReference>
<dbReference type="Proteomes" id="UP000515129">
    <property type="component" value="Unplaced"/>
</dbReference>
<organism evidence="6 7">
    <name type="scientific">Carassius auratus</name>
    <name type="common">Goldfish</name>
    <dbReference type="NCBI Taxonomy" id="7957"/>
    <lineage>
        <taxon>Eukaryota</taxon>
        <taxon>Metazoa</taxon>
        <taxon>Chordata</taxon>
        <taxon>Craniata</taxon>
        <taxon>Vertebrata</taxon>
        <taxon>Euteleostomi</taxon>
        <taxon>Actinopterygii</taxon>
        <taxon>Neopterygii</taxon>
        <taxon>Teleostei</taxon>
        <taxon>Ostariophysi</taxon>
        <taxon>Cypriniformes</taxon>
        <taxon>Cyprinidae</taxon>
        <taxon>Cyprininae</taxon>
        <taxon>Carassius</taxon>
    </lineage>
</organism>
<proteinExistence type="predicted"/>
<dbReference type="InterPro" id="IPR018247">
    <property type="entry name" value="EF_Hand_1_Ca_BS"/>
</dbReference>
<feature type="region of interest" description="Disordered" evidence="3">
    <location>
        <begin position="137"/>
        <end position="177"/>
    </location>
</feature>
<feature type="compositionally biased region" description="Basic and acidic residues" evidence="3">
    <location>
        <begin position="372"/>
        <end position="396"/>
    </location>
</feature>
<dbReference type="Gene3D" id="1.10.238.10">
    <property type="entry name" value="EF-hand"/>
    <property type="match status" value="2"/>
</dbReference>
<evidence type="ECO:0000313" key="6">
    <source>
        <dbReference type="Proteomes" id="UP000515129"/>
    </source>
</evidence>
<gene>
    <name evidence="7" type="primary">LOC113080038</name>
</gene>
<dbReference type="CDD" id="cd00052">
    <property type="entry name" value="EH"/>
    <property type="match status" value="1"/>
</dbReference>
<feature type="domain" description="EH" evidence="4">
    <location>
        <begin position="255"/>
        <end position="339"/>
    </location>
</feature>
<dbReference type="SMART" id="SM00054">
    <property type="entry name" value="EFh"/>
    <property type="match status" value="1"/>
</dbReference>
<dbReference type="InterPro" id="IPR000261">
    <property type="entry name" value="EH_dom"/>
</dbReference>
<dbReference type="SMART" id="SM00027">
    <property type="entry name" value="EH"/>
    <property type="match status" value="2"/>
</dbReference>
<evidence type="ECO:0000256" key="1">
    <source>
        <dbReference type="ARBA" id="ARBA00022723"/>
    </source>
</evidence>
<feature type="domain" description="EF-hand" evidence="5">
    <location>
        <begin position="288"/>
        <end position="323"/>
    </location>
</feature>
<evidence type="ECO:0000256" key="2">
    <source>
        <dbReference type="ARBA" id="ARBA00022837"/>
    </source>
</evidence>
<dbReference type="PROSITE" id="PS50031">
    <property type="entry name" value="EH"/>
    <property type="match status" value="2"/>
</dbReference>
<dbReference type="InterPro" id="IPR002048">
    <property type="entry name" value="EF_hand_dom"/>
</dbReference>
<dbReference type="PANTHER" id="PTHR11216">
    <property type="entry name" value="EH DOMAIN"/>
    <property type="match status" value="1"/>
</dbReference>
<dbReference type="GO" id="GO:0006897">
    <property type="term" value="P:endocytosis"/>
    <property type="evidence" value="ECO:0007669"/>
    <property type="project" value="TreeGrafter"/>
</dbReference>
<reference evidence="7" key="1">
    <citation type="submission" date="2025-08" db="UniProtKB">
        <authorList>
            <consortium name="RefSeq"/>
        </authorList>
    </citation>
    <scope>IDENTIFICATION</scope>
    <source>
        <strain evidence="7">Wakin</strain>
        <tissue evidence="7">Muscle</tissue>
    </source>
</reference>
<dbReference type="Pfam" id="PF12763">
    <property type="entry name" value="EH"/>
    <property type="match status" value="2"/>
</dbReference>
<feature type="compositionally biased region" description="Polar residues" evidence="3">
    <location>
        <begin position="570"/>
        <end position="579"/>
    </location>
</feature>
<sequence length="637" mass="70199">MDQGSAAGTGGTFISLSDSEQRCYSGLYALCQPDSSGKLAAGKVAELFRASQLPAETLHQVTEVCGAKRLGYFSCGQFYVALKLIAAAQAGLPVRLESIAGELPLPVFVGITNELEMGYPNQPLTNESQSHILGLVTGSAPRPPADRPVLRHPDTSMDKQEAWSPPQSPGISPPRSPSAYRCYSYGAQRNGTDTLLAYEAKGPGLPGVPQENSSPSHYSLRLQPEQPVVTRVEVASVERVEVDYSDDPWRITEEQREYYTNQFRSLQPDLSALIMGTVAKNFFTKSKLPIPELSHIWELSDVDKDGALTFPEFCTAFHLIVARKNGYPLPETLPATLRPGFVEAGVLTAPPSEIIGSVDQQMTSRPGVTAKQEVRDESRKREFFLKRIPEPHEKPIQHISTLKPDSPQELDTNMKSRTRPRSYSSTSIDDAMKKVEEPPTPPPRPQKTHSRASSLDLNKLFQQSAQGAKSGWLPPPPALPPRPPATQIFSFLPGSEKSSQKAVQQPNFADFSKFRVEESSVRGDLSTEDLTPPKSDSTVLHQGHAPQKPVRRKLHPESQSATPPLATPYSAATLTKSTQRPPPKQKREIQMAIRKNRETNAVLTRLNSELQQQLKVVHRERVTLESQLELLRPVASI</sequence>
<dbReference type="SUPFAM" id="SSF47473">
    <property type="entry name" value="EF-hand"/>
    <property type="match status" value="2"/>
</dbReference>
<dbReference type="PANTHER" id="PTHR11216:SF64">
    <property type="entry name" value="RALBP1-ASSOCIATED EPS DOMAIN-CONTAINING PROTEIN 2"/>
    <property type="match status" value="1"/>
</dbReference>
<dbReference type="RefSeq" id="XP_026108076.1">
    <property type="nucleotide sequence ID" value="XM_026252291.1"/>
</dbReference>
<protein>
    <submittedName>
        <fullName evidence="7">RalBP1-associated Eps domain-containing protein 2 isoform X2</fullName>
    </submittedName>
</protein>
<evidence type="ECO:0000259" key="5">
    <source>
        <dbReference type="PROSITE" id="PS50222"/>
    </source>
</evidence>
<evidence type="ECO:0000313" key="7">
    <source>
        <dbReference type="RefSeq" id="XP_026108076.1"/>
    </source>
</evidence>
<keyword evidence="6" id="KW-1185">Reference proteome</keyword>
<feature type="compositionally biased region" description="Polar residues" evidence="3">
    <location>
        <begin position="496"/>
        <end position="506"/>
    </location>
</feature>
<keyword evidence="2" id="KW-0106">Calcium</keyword>
<dbReference type="GO" id="GO:0005509">
    <property type="term" value="F:calcium ion binding"/>
    <property type="evidence" value="ECO:0007669"/>
    <property type="project" value="InterPro"/>
</dbReference>
<dbReference type="AlphaFoldDB" id="A0A6P6NIX1"/>
<name>A0A6P6NIX1_CARAU</name>
<feature type="compositionally biased region" description="Basic and acidic residues" evidence="3">
    <location>
        <begin position="144"/>
        <end position="161"/>
    </location>
</feature>
<dbReference type="PROSITE" id="PS50222">
    <property type="entry name" value="EF_HAND_2"/>
    <property type="match status" value="1"/>
</dbReference>
<feature type="region of interest" description="Disordered" evidence="3">
    <location>
        <begin position="358"/>
        <end position="506"/>
    </location>
</feature>
<feature type="compositionally biased region" description="Pro residues" evidence="3">
    <location>
        <begin position="473"/>
        <end position="484"/>
    </location>
</feature>
<keyword evidence="1" id="KW-0479">Metal-binding</keyword>
<dbReference type="InterPro" id="IPR011992">
    <property type="entry name" value="EF-hand-dom_pair"/>
</dbReference>
<feature type="compositionally biased region" description="Polar residues" evidence="3">
    <location>
        <begin position="451"/>
        <end position="467"/>
    </location>
</feature>
<evidence type="ECO:0000256" key="3">
    <source>
        <dbReference type="SAM" id="MobiDB-lite"/>
    </source>
</evidence>
<feature type="compositionally biased region" description="Pro residues" evidence="3">
    <location>
        <begin position="166"/>
        <end position="176"/>
    </location>
</feature>
<feature type="region of interest" description="Disordered" evidence="3">
    <location>
        <begin position="520"/>
        <end position="586"/>
    </location>
</feature>
<dbReference type="PROSITE" id="PS00018">
    <property type="entry name" value="EF_HAND_1"/>
    <property type="match status" value="1"/>
</dbReference>